<dbReference type="eggNOG" id="COG2021">
    <property type="taxonomic scope" value="Bacteria"/>
</dbReference>
<dbReference type="PANTHER" id="PTHR32268:SF15">
    <property type="entry name" value="HOMOSERINE ACETYLTRANSFERASE FAMILY PROTEIN (AFU_ORTHOLOGUE AFUA_1G15350)"/>
    <property type="match status" value="1"/>
</dbReference>
<dbReference type="Pfam" id="PF00561">
    <property type="entry name" value="Abhydrolase_1"/>
    <property type="match status" value="1"/>
</dbReference>
<name>K2M7L2_9HYPH</name>
<dbReference type="AlphaFoldDB" id="K2M7L2"/>
<reference evidence="3 4" key="1">
    <citation type="journal article" date="2012" name="J. Bacteriol.">
        <title>Genome Sequence of Nitratireductor pacificus Type Strain pht-3B.</title>
        <authorList>
            <person name="Lai Q."/>
            <person name="Li G."/>
            <person name="Shao Z."/>
        </authorList>
    </citation>
    <scope>NUCLEOTIDE SEQUENCE [LARGE SCALE GENOMIC DNA]</scope>
    <source>
        <strain evidence="4">pht-3B</strain>
    </source>
</reference>
<dbReference type="Proteomes" id="UP000006786">
    <property type="component" value="Unassembled WGS sequence"/>
</dbReference>
<evidence type="ECO:0000256" key="1">
    <source>
        <dbReference type="PIRSR" id="PIRSR000443-1"/>
    </source>
</evidence>
<evidence type="ECO:0000313" key="3">
    <source>
        <dbReference type="EMBL" id="EKF18191.1"/>
    </source>
</evidence>
<dbReference type="PANTHER" id="PTHR32268">
    <property type="entry name" value="HOMOSERINE O-ACETYLTRANSFERASE"/>
    <property type="match status" value="1"/>
</dbReference>
<gene>
    <name evidence="3" type="ORF">NA2_14802</name>
</gene>
<dbReference type="STRING" id="391937.NA2_14802"/>
<keyword evidence="4" id="KW-1185">Reference proteome</keyword>
<dbReference type="EMBL" id="AMRM01000016">
    <property type="protein sequence ID" value="EKF18191.1"/>
    <property type="molecule type" value="Genomic_DNA"/>
</dbReference>
<dbReference type="NCBIfam" id="NF005757">
    <property type="entry name" value="PRK07581.1"/>
    <property type="match status" value="1"/>
</dbReference>
<evidence type="ECO:0000313" key="4">
    <source>
        <dbReference type="Proteomes" id="UP000006786"/>
    </source>
</evidence>
<dbReference type="SUPFAM" id="SSF53474">
    <property type="entry name" value="alpha/beta-Hydrolases"/>
    <property type="match status" value="1"/>
</dbReference>
<feature type="domain" description="AB hydrolase-1" evidence="2">
    <location>
        <begin position="54"/>
        <end position="204"/>
    </location>
</feature>
<organism evidence="3 4">
    <name type="scientific">Nitratireductor pacificus pht-3B</name>
    <dbReference type="NCBI Taxonomy" id="391937"/>
    <lineage>
        <taxon>Bacteria</taxon>
        <taxon>Pseudomonadati</taxon>
        <taxon>Pseudomonadota</taxon>
        <taxon>Alphaproteobacteria</taxon>
        <taxon>Hyphomicrobiales</taxon>
        <taxon>Phyllobacteriaceae</taxon>
        <taxon>Nitratireductor</taxon>
    </lineage>
</organism>
<proteinExistence type="predicted"/>
<accession>K2M7L2</accession>
<dbReference type="PIRSF" id="PIRSF000443">
    <property type="entry name" value="Homoser_Ac_trans"/>
    <property type="match status" value="1"/>
</dbReference>
<dbReference type="PATRIC" id="fig|391937.3.peg.3044"/>
<sequence length="353" mass="38327">MSVKSSDPGATALGEDGALHLSLGRIGLQSGAVLDDAVMVVKTFGDLNARRDNAVVIPTSFGASHRDFEWMVGRESLFDPMHHFVVIANLFGNGLSSSPSNSAAFAAGGRFPLVTAYDNALAQKYVLERFFGIRRIAVAMGWSMGGQVAWHLASLFPNDVAHLIAVCATAKTSAHNHVFLEGARAVLQTDSAYDAEAGRFVRAPERALPALGRFYAGWALSHAFYRSECWRSLGCDSLEGFLKGYWETAFAEKHADDLLSHIATWQAADIAANERHRGDLGKAIEAVRARVLLLPAGSDLYFREADVRAEATHLGDVQIATLESPWGHRAGNPVKSPSDRDFIRARVRDFISC</sequence>
<feature type="active site" evidence="1">
    <location>
        <position position="328"/>
    </location>
</feature>
<dbReference type="Gene3D" id="3.40.50.1820">
    <property type="entry name" value="alpha/beta hydrolase"/>
    <property type="match status" value="1"/>
</dbReference>
<dbReference type="InterPro" id="IPR029058">
    <property type="entry name" value="AB_hydrolase_fold"/>
</dbReference>
<feature type="active site" description="Nucleophile" evidence="1">
    <location>
        <position position="143"/>
    </location>
</feature>
<dbReference type="GO" id="GO:0016747">
    <property type="term" value="F:acyltransferase activity, transferring groups other than amino-acyl groups"/>
    <property type="evidence" value="ECO:0007669"/>
    <property type="project" value="InterPro"/>
</dbReference>
<feature type="active site" evidence="1">
    <location>
        <position position="299"/>
    </location>
</feature>
<protein>
    <recommendedName>
        <fullName evidence="2">AB hydrolase-1 domain-containing protein</fullName>
    </recommendedName>
</protein>
<evidence type="ECO:0000259" key="2">
    <source>
        <dbReference type="Pfam" id="PF00561"/>
    </source>
</evidence>
<comment type="caution">
    <text evidence="3">The sequence shown here is derived from an EMBL/GenBank/DDBJ whole genome shotgun (WGS) entry which is preliminary data.</text>
</comment>
<dbReference type="InterPro" id="IPR008220">
    <property type="entry name" value="HAT_MetX-like"/>
</dbReference>
<dbReference type="InterPro" id="IPR000073">
    <property type="entry name" value="AB_hydrolase_1"/>
</dbReference>